<gene>
    <name evidence="7" type="ORF">SAMN05421546_1983</name>
</gene>
<dbReference type="PANTHER" id="PTHR37958">
    <property type="entry name" value="SODIUM-POTASSIUM/PROTON ANTIPORTER CHAA"/>
    <property type="match status" value="1"/>
</dbReference>
<evidence type="ECO:0000256" key="2">
    <source>
        <dbReference type="ARBA" id="ARBA00022692"/>
    </source>
</evidence>
<feature type="transmembrane region" description="Helical" evidence="5">
    <location>
        <begin position="286"/>
        <end position="309"/>
    </location>
</feature>
<keyword evidence="3 5" id="KW-1133">Transmembrane helix</keyword>
<dbReference type="RefSeq" id="WP_076587719.1">
    <property type="nucleotide sequence ID" value="NZ_FTLW01000004.1"/>
</dbReference>
<feature type="transmembrane region" description="Helical" evidence="5">
    <location>
        <begin position="217"/>
        <end position="238"/>
    </location>
</feature>
<evidence type="ECO:0000313" key="8">
    <source>
        <dbReference type="Proteomes" id="UP000241788"/>
    </source>
</evidence>
<dbReference type="AlphaFoldDB" id="A0A1N6W7P0"/>
<evidence type="ECO:0000256" key="1">
    <source>
        <dbReference type="ARBA" id="ARBA00004141"/>
    </source>
</evidence>
<feature type="transmembrane region" description="Helical" evidence="5">
    <location>
        <begin position="12"/>
        <end position="31"/>
    </location>
</feature>
<evidence type="ECO:0000256" key="5">
    <source>
        <dbReference type="SAM" id="Phobius"/>
    </source>
</evidence>
<dbReference type="PANTHER" id="PTHR37958:SF1">
    <property type="entry name" value="SODIUM-POTASSIUM_PROTON ANTIPORTER CHAA"/>
    <property type="match status" value="1"/>
</dbReference>
<keyword evidence="8" id="KW-1185">Reference proteome</keyword>
<feature type="transmembrane region" description="Helical" evidence="5">
    <location>
        <begin position="65"/>
        <end position="88"/>
    </location>
</feature>
<evidence type="ECO:0000259" key="6">
    <source>
        <dbReference type="Pfam" id="PF01699"/>
    </source>
</evidence>
<evidence type="ECO:0000313" key="7">
    <source>
        <dbReference type="EMBL" id="SIQ85966.1"/>
    </source>
</evidence>
<feature type="transmembrane region" description="Helical" evidence="5">
    <location>
        <begin position="37"/>
        <end position="58"/>
    </location>
</feature>
<dbReference type="STRING" id="1604334.SAMN05421546_1983"/>
<protein>
    <submittedName>
        <fullName evidence="7">Ca2+:H+ antiporter</fullName>
    </submittedName>
</protein>
<dbReference type="InterPro" id="IPR004837">
    <property type="entry name" value="NaCa_Exmemb"/>
</dbReference>
<accession>A0A1N6W7P0</accession>
<evidence type="ECO:0000256" key="3">
    <source>
        <dbReference type="ARBA" id="ARBA00022989"/>
    </source>
</evidence>
<feature type="transmembrane region" description="Helical" evidence="5">
    <location>
        <begin position="100"/>
        <end position="119"/>
    </location>
</feature>
<dbReference type="Pfam" id="PF01699">
    <property type="entry name" value="Na_Ca_ex"/>
    <property type="match status" value="2"/>
</dbReference>
<proteinExistence type="predicted"/>
<keyword evidence="2 5" id="KW-0812">Transmembrane</keyword>
<comment type="subcellular location">
    <subcellularLocation>
        <location evidence="1">Membrane</location>
        <topology evidence="1">Multi-pass membrane protein</topology>
    </subcellularLocation>
</comment>
<organism evidence="7 8">
    <name type="scientific">Solilutibacter tolerans</name>
    <dbReference type="NCBI Taxonomy" id="1604334"/>
    <lineage>
        <taxon>Bacteria</taxon>
        <taxon>Pseudomonadati</taxon>
        <taxon>Pseudomonadota</taxon>
        <taxon>Gammaproteobacteria</taxon>
        <taxon>Lysobacterales</taxon>
        <taxon>Lysobacteraceae</taxon>
        <taxon>Solilutibacter</taxon>
    </lineage>
</organism>
<sequence>MADHFHHNPLWTVAAPLIGVVTLLLAMFAPAMPGGTLPLVIGLFGSVIAAVHHAEVIAHKVGEPFGTLVLALAVTAIEVALIVTMMLAGGESTAGLPRDTVFAAVMLILNGIIGFSLLAGSRRHSIQRYRLDGMTAALTTLTAIVVLTLVLPNVTTSVRGPVYGDSQLIFIAIVTLILFGSFTAFQTMRHRDYFLPVDDGDPTTDDHVEPPSRKEALASLALLLVSLVVVVLSAKKLAPGMESLLAAAGAPPAVIGIVIAAIVLLPEGVAAVRAAINNRVQTSLNLAMGSAIASIGLTIPTVSIVALMMDWELALGLDNKSTVLLLLTLFVTSISLRTGKTNIQIGIVHVVLLGTYLFLSFVP</sequence>
<dbReference type="OrthoDB" id="9787814at2"/>
<feature type="transmembrane region" description="Helical" evidence="5">
    <location>
        <begin position="345"/>
        <end position="362"/>
    </location>
</feature>
<dbReference type="GO" id="GO:0015386">
    <property type="term" value="F:potassium:proton antiporter activity"/>
    <property type="evidence" value="ECO:0007669"/>
    <property type="project" value="TreeGrafter"/>
</dbReference>
<feature type="domain" description="Sodium/calcium exchanger membrane region" evidence="6">
    <location>
        <begin position="219"/>
        <end position="361"/>
    </location>
</feature>
<feature type="transmembrane region" description="Helical" evidence="5">
    <location>
        <begin position="166"/>
        <end position="185"/>
    </location>
</feature>
<feature type="transmembrane region" description="Helical" evidence="5">
    <location>
        <begin position="131"/>
        <end position="154"/>
    </location>
</feature>
<feature type="transmembrane region" description="Helical" evidence="5">
    <location>
        <begin position="244"/>
        <end position="265"/>
    </location>
</feature>
<name>A0A1N6W7P0_9GAMM</name>
<dbReference type="EMBL" id="FTLW01000004">
    <property type="protein sequence ID" value="SIQ85966.1"/>
    <property type="molecule type" value="Genomic_DNA"/>
</dbReference>
<dbReference type="GO" id="GO:0015385">
    <property type="term" value="F:sodium:proton antiporter activity"/>
    <property type="evidence" value="ECO:0007669"/>
    <property type="project" value="TreeGrafter"/>
</dbReference>
<dbReference type="Proteomes" id="UP000241788">
    <property type="component" value="Unassembled WGS sequence"/>
</dbReference>
<dbReference type="InterPro" id="IPR052946">
    <property type="entry name" value="Alkaline_pH_Ca-Antiporter"/>
</dbReference>
<reference evidence="8" key="1">
    <citation type="submission" date="2017-01" db="EMBL/GenBank/DDBJ databases">
        <authorList>
            <person name="Varghese N."/>
            <person name="Submissions S."/>
        </authorList>
    </citation>
    <scope>NUCLEOTIDE SEQUENCE [LARGE SCALE GENOMIC DNA]</scope>
    <source>
        <strain evidence="8">UM1</strain>
    </source>
</reference>
<evidence type="ECO:0000256" key="4">
    <source>
        <dbReference type="ARBA" id="ARBA00023136"/>
    </source>
</evidence>
<keyword evidence="4 5" id="KW-0472">Membrane</keyword>
<dbReference type="GO" id="GO:0005886">
    <property type="term" value="C:plasma membrane"/>
    <property type="evidence" value="ECO:0007669"/>
    <property type="project" value="TreeGrafter"/>
</dbReference>
<feature type="transmembrane region" description="Helical" evidence="5">
    <location>
        <begin position="321"/>
        <end position="338"/>
    </location>
</feature>
<feature type="domain" description="Sodium/calcium exchanger membrane region" evidence="6">
    <location>
        <begin position="41"/>
        <end position="188"/>
    </location>
</feature>